<dbReference type="InParanoid" id="A0A059BPM4"/>
<protein>
    <submittedName>
        <fullName evidence="1">Uncharacterized protein</fullName>
    </submittedName>
</protein>
<reference evidence="1" key="1">
    <citation type="submission" date="2013-07" db="EMBL/GenBank/DDBJ databases">
        <title>The genome of Eucalyptus grandis.</title>
        <authorList>
            <person name="Schmutz J."/>
            <person name="Hayes R."/>
            <person name="Myburg A."/>
            <person name="Tuskan G."/>
            <person name="Grattapaglia D."/>
            <person name="Rokhsar D.S."/>
        </authorList>
    </citation>
    <scope>NUCLEOTIDE SEQUENCE</scope>
    <source>
        <tissue evidence="1">Leaf extractions</tissue>
    </source>
</reference>
<name>A0A059BPM4_EUCGR</name>
<dbReference type="Gramene" id="KCW68038">
    <property type="protein sequence ID" value="KCW68038"/>
    <property type="gene ID" value="EUGRSUZ_F01716"/>
</dbReference>
<organism evidence="1">
    <name type="scientific">Eucalyptus grandis</name>
    <name type="common">Flooded gum</name>
    <dbReference type="NCBI Taxonomy" id="71139"/>
    <lineage>
        <taxon>Eukaryota</taxon>
        <taxon>Viridiplantae</taxon>
        <taxon>Streptophyta</taxon>
        <taxon>Embryophyta</taxon>
        <taxon>Tracheophyta</taxon>
        <taxon>Spermatophyta</taxon>
        <taxon>Magnoliopsida</taxon>
        <taxon>eudicotyledons</taxon>
        <taxon>Gunneridae</taxon>
        <taxon>Pentapetalae</taxon>
        <taxon>rosids</taxon>
        <taxon>malvids</taxon>
        <taxon>Myrtales</taxon>
        <taxon>Myrtaceae</taxon>
        <taxon>Myrtoideae</taxon>
        <taxon>Eucalypteae</taxon>
        <taxon>Eucalyptus</taxon>
    </lineage>
</organism>
<dbReference type="AlphaFoldDB" id="A0A059BPM4"/>
<gene>
    <name evidence="1" type="ORF">EUGRSUZ_F01716</name>
</gene>
<accession>A0A059BPM4</accession>
<dbReference type="EMBL" id="KK198758">
    <property type="protein sequence ID" value="KCW68038.1"/>
    <property type="molecule type" value="Genomic_DNA"/>
</dbReference>
<proteinExistence type="predicted"/>
<evidence type="ECO:0000313" key="1">
    <source>
        <dbReference type="EMBL" id="KCW68038.1"/>
    </source>
</evidence>
<sequence length="71" mass="8250">MSTSTPLTPSLLCHRHLQGQCCPPPLPQLHLLSYCLPRCHVPWRCHHYHQLVVPRSLNLRHIHAIFLFPSI</sequence>